<evidence type="ECO:0000259" key="12">
    <source>
        <dbReference type="PROSITE" id="PS51371"/>
    </source>
</evidence>
<dbReference type="Pfam" id="PF01595">
    <property type="entry name" value="CNNM"/>
    <property type="match status" value="1"/>
</dbReference>
<name>A0ABX2CPU4_9BRAD</name>
<dbReference type="PROSITE" id="PS51846">
    <property type="entry name" value="CNNM"/>
    <property type="match status" value="1"/>
</dbReference>
<dbReference type="PROSITE" id="PS51371">
    <property type="entry name" value="CBS"/>
    <property type="match status" value="2"/>
</dbReference>
<keyword evidence="3" id="KW-1003">Cell membrane</keyword>
<proteinExistence type="inferred from homology"/>
<evidence type="ECO:0000256" key="2">
    <source>
        <dbReference type="ARBA" id="ARBA00006446"/>
    </source>
</evidence>
<organism evidence="14 15">
    <name type="scientific">Bradyrhizobium aeschynomenes</name>
    <dbReference type="NCBI Taxonomy" id="2734909"/>
    <lineage>
        <taxon>Bacteria</taxon>
        <taxon>Pseudomonadati</taxon>
        <taxon>Pseudomonadota</taxon>
        <taxon>Alphaproteobacteria</taxon>
        <taxon>Hyphomicrobiales</taxon>
        <taxon>Nitrobacteraceae</taxon>
        <taxon>Bradyrhizobium</taxon>
    </lineage>
</organism>
<evidence type="ECO:0000256" key="10">
    <source>
        <dbReference type="PROSITE-ProRule" id="PRU01193"/>
    </source>
</evidence>
<evidence type="ECO:0000259" key="13">
    <source>
        <dbReference type="PROSITE" id="PS51846"/>
    </source>
</evidence>
<reference evidence="14" key="1">
    <citation type="submission" date="2020-05" db="EMBL/GenBank/DDBJ databases">
        <title>Nod-independent and nitrogen-fixing Bradyrhizobium aeschynomene sp. nov. isolated from nodules of Aeschynomene indica.</title>
        <authorList>
            <person name="Zhang Z."/>
        </authorList>
    </citation>
    <scope>NUCLEOTIDE SEQUENCE</scope>
    <source>
        <strain evidence="14">83012</strain>
    </source>
</reference>
<feature type="transmembrane region" description="Helical" evidence="11">
    <location>
        <begin position="90"/>
        <end position="109"/>
    </location>
</feature>
<dbReference type="Gene3D" id="3.10.580.10">
    <property type="entry name" value="CBS-domain"/>
    <property type="match status" value="1"/>
</dbReference>
<evidence type="ECO:0000256" key="3">
    <source>
        <dbReference type="ARBA" id="ARBA00022475"/>
    </source>
</evidence>
<dbReference type="Pfam" id="PF03471">
    <property type="entry name" value="CorC_HlyC"/>
    <property type="match status" value="1"/>
</dbReference>
<keyword evidence="7 9" id="KW-0129">CBS domain</keyword>
<feature type="domain" description="CBS" evidence="12">
    <location>
        <begin position="206"/>
        <end position="266"/>
    </location>
</feature>
<feature type="transmembrane region" description="Helical" evidence="11">
    <location>
        <begin position="58"/>
        <end position="84"/>
    </location>
</feature>
<feature type="domain" description="CBS" evidence="12">
    <location>
        <begin position="271"/>
        <end position="331"/>
    </location>
</feature>
<evidence type="ECO:0000256" key="1">
    <source>
        <dbReference type="ARBA" id="ARBA00004651"/>
    </source>
</evidence>
<comment type="subcellular location">
    <subcellularLocation>
        <location evidence="1">Cell membrane</location>
        <topology evidence="1">Multi-pass membrane protein</topology>
    </subcellularLocation>
</comment>
<accession>A0ABX2CPU4</accession>
<evidence type="ECO:0000313" key="14">
    <source>
        <dbReference type="EMBL" id="NPU69440.1"/>
    </source>
</evidence>
<evidence type="ECO:0000256" key="11">
    <source>
        <dbReference type="SAM" id="Phobius"/>
    </source>
</evidence>
<protein>
    <submittedName>
        <fullName evidence="14">HlyC/CorC family transporter</fullName>
    </submittedName>
</protein>
<dbReference type="RefSeq" id="WP_172114491.1">
    <property type="nucleotide sequence ID" value="NZ_JABFDM010000011.1"/>
</dbReference>
<dbReference type="SMART" id="SM01091">
    <property type="entry name" value="CorC_HlyC"/>
    <property type="match status" value="1"/>
</dbReference>
<comment type="similarity">
    <text evidence="2">Belongs to the UPF0053 family. Hemolysin C subfamily.</text>
</comment>
<evidence type="ECO:0000256" key="9">
    <source>
        <dbReference type="PROSITE-ProRule" id="PRU00703"/>
    </source>
</evidence>
<dbReference type="InterPro" id="IPR046342">
    <property type="entry name" value="CBS_dom_sf"/>
</dbReference>
<dbReference type="InterPro" id="IPR002550">
    <property type="entry name" value="CNNM"/>
</dbReference>
<evidence type="ECO:0000256" key="6">
    <source>
        <dbReference type="ARBA" id="ARBA00022989"/>
    </source>
</evidence>
<dbReference type="PANTHER" id="PTHR22777">
    <property type="entry name" value="HEMOLYSIN-RELATED"/>
    <property type="match status" value="1"/>
</dbReference>
<evidence type="ECO:0000256" key="8">
    <source>
        <dbReference type="ARBA" id="ARBA00023136"/>
    </source>
</evidence>
<sequence>MDWFTLTIVILLLAASAFFALSETALTGASRASMLRLSKQGNRDADVVSSLFDMRERLIGALLLGNNIANIGASALATGIFTAWFGEVGVLYATGVMTALVVIFAEVLPKTIAINAPDRVSLAVARPMRGTVIVLGPVLAVIEAIVRVLMRLIGFKVGANQPILSPTERLRGAVDLLHHEGKVEKQDRDMLGGLLDLRELQVSDVMVHRTEMVMVNADLPQEELVREVLATEYTRIPLWRGTPENIIGVLHAKDLLRAIRAAEGDVSHIDVASLALPPWFVPEMRSVSEQLKAFRRRKTHFALVVDEYGEVEGIVTLEDILEEIVGDISDEQDVQVAGVRVQPDGSVVVDGSVPIRDLNRAMDWTLPDEEATTVAGLVIHEARSIPERGQSFTFHGFRFRVLRRERNRITALRIVPVPRGETEETRPRRAGTAF</sequence>
<keyword evidence="4 10" id="KW-0812">Transmembrane</keyword>
<dbReference type="CDD" id="cd04590">
    <property type="entry name" value="CBS_pair_CorC_HlyC_assoc"/>
    <property type="match status" value="1"/>
</dbReference>
<feature type="transmembrane region" description="Helical" evidence="11">
    <location>
        <begin position="130"/>
        <end position="150"/>
    </location>
</feature>
<dbReference type="InterPro" id="IPR000644">
    <property type="entry name" value="CBS_dom"/>
</dbReference>
<dbReference type="SUPFAM" id="SSF54631">
    <property type="entry name" value="CBS-domain pair"/>
    <property type="match status" value="1"/>
</dbReference>
<feature type="transmembrane region" description="Helical" evidence="11">
    <location>
        <begin position="6"/>
        <end position="29"/>
    </location>
</feature>
<dbReference type="Proteomes" id="UP000886476">
    <property type="component" value="Unassembled WGS sequence"/>
</dbReference>
<dbReference type="Gene3D" id="3.30.465.10">
    <property type="match status" value="1"/>
</dbReference>
<dbReference type="InterPro" id="IPR044751">
    <property type="entry name" value="Ion_transp-like_CBS"/>
</dbReference>
<evidence type="ECO:0000256" key="4">
    <source>
        <dbReference type="ARBA" id="ARBA00022692"/>
    </source>
</evidence>
<keyword evidence="6 10" id="KW-1133">Transmembrane helix</keyword>
<dbReference type="EMBL" id="JABFDN010000017">
    <property type="protein sequence ID" value="NPU69440.1"/>
    <property type="molecule type" value="Genomic_DNA"/>
</dbReference>
<evidence type="ECO:0000256" key="5">
    <source>
        <dbReference type="ARBA" id="ARBA00022737"/>
    </source>
</evidence>
<dbReference type="SUPFAM" id="SSF56176">
    <property type="entry name" value="FAD-binding/transporter-associated domain-like"/>
    <property type="match status" value="1"/>
</dbReference>
<keyword evidence="15" id="KW-1185">Reference proteome</keyword>
<dbReference type="InterPro" id="IPR036318">
    <property type="entry name" value="FAD-bd_PCMH-like_sf"/>
</dbReference>
<keyword evidence="8 10" id="KW-0472">Membrane</keyword>
<keyword evidence="5" id="KW-0677">Repeat</keyword>
<dbReference type="InterPro" id="IPR005170">
    <property type="entry name" value="Transptr-assoc_dom"/>
</dbReference>
<dbReference type="PANTHER" id="PTHR22777:SF32">
    <property type="entry name" value="UPF0053 INNER MEMBRANE PROTEIN YFJD"/>
    <property type="match status" value="1"/>
</dbReference>
<gene>
    <name evidence="14" type="ORF">HL667_30855</name>
</gene>
<comment type="caution">
    <text evidence="14">The sequence shown here is derived from an EMBL/GenBank/DDBJ whole genome shotgun (WGS) entry which is preliminary data.</text>
</comment>
<feature type="domain" description="CNNM transmembrane" evidence="13">
    <location>
        <begin position="1"/>
        <end position="187"/>
    </location>
</feature>
<dbReference type="SMART" id="SM00116">
    <property type="entry name" value="CBS"/>
    <property type="match status" value="2"/>
</dbReference>
<evidence type="ECO:0000313" key="15">
    <source>
        <dbReference type="Proteomes" id="UP000886476"/>
    </source>
</evidence>
<dbReference type="Pfam" id="PF00571">
    <property type="entry name" value="CBS"/>
    <property type="match status" value="2"/>
</dbReference>
<evidence type="ECO:0000256" key="7">
    <source>
        <dbReference type="ARBA" id="ARBA00023122"/>
    </source>
</evidence>
<dbReference type="InterPro" id="IPR016169">
    <property type="entry name" value="FAD-bd_PCMH_sub2"/>
</dbReference>